<proteinExistence type="predicted"/>
<protein>
    <submittedName>
        <fullName evidence="1">Uncharacterized protein</fullName>
    </submittedName>
</protein>
<dbReference type="AlphaFoldDB" id="D0A1I6"/>
<accession>D0A1I6</accession>
<dbReference type="RefSeq" id="XP_011777394.1">
    <property type="nucleotide sequence ID" value="XM_011779092.1"/>
</dbReference>
<dbReference type="EMBL" id="FN554973">
    <property type="protein sequence ID" value="CBH15128.1"/>
    <property type="molecule type" value="Genomic_DNA"/>
</dbReference>
<sequence>MQNHAGGHLTPPFPSRVPRECFDTLGIERCYHDDQIRTWGLTWTVPVLYPASLTSLCPWRPPASTCAVFFSLTTNIPGSQRQNCVLTPSEETAATDTSLKLSQ</sequence>
<organism evidence="1 2">
    <name type="scientific">Trypanosoma brucei gambiense (strain MHOM/CI/86/DAL972)</name>
    <dbReference type="NCBI Taxonomy" id="679716"/>
    <lineage>
        <taxon>Eukaryota</taxon>
        <taxon>Discoba</taxon>
        <taxon>Euglenozoa</taxon>
        <taxon>Kinetoplastea</taxon>
        <taxon>Metakinetoplastina</taxon>
        <taxon>Trypanosomatida</taxon>
        <taxon>Trypanosomatidae</taxon>
        <taxon>Trypanosoma</taxon>
    </lineage>
</organism>
<name>D0A1I6_TRYB9</name>
<evidence type="ECO:0000313" key="1">
    <source>
        <dbReference type="EMBL" id="CBH15128.1"/>
    </source>
</evidence>
<dbReference type="KEGG" id="tbg:TbgDal_X2100"/>
<gene>
    <name evidence="1" type="ORF">TbgDal_X2100</name>
</gene>
<dbReference type="Proteomes" id="UP000002316">
    <property type="component" value="Chromosome 10"/>
</dbReference>
<dbReference type="GeneID" id="23865265"/>
<reference evidence="2" key="1">
    <citation type="journal article" date="2010" name="PLoS Negl. Trop. Dis.">
        <title>The genome sequence of Trypanosoma brucei gambiense, causative agent of chronic human african trypanosomiasis.</title>
        <authorList>
            <person name="Jackson A.P."/>
            <person name="Sanders M."/>
            <person name="Berry A."/>
            <person name="McQuillan J."/>
            <person name="Aslett M.A."/>
            <person name="Quail M.A."/>
            <person name="Chukualim B."/>
            <person name="Capewell P."/>
            <person name="MacLeod A."/>
            <person name="Melville S.E."/>
            <person name="Gibson W."/>
            <person name="Barry J.D."/>
            <person name="Berriman M."/>
            <person name="Hertz-Fowler C."/>
        </authorList>
    </citation>
    <scope>NUCLEOTIDE SEQUENCE [LARGE SCALE GENOMIC DNA]</scope>
    <source>
        <strain evidence="2">MHOM/CI/86/DAL972</strain>
    </source>
</reference>
<evidence type="ECO:0000313" key="2">
    <source>
        <dbReference type="Proteomes" id="UP000002316"/>
    </source>
</evidence>